<dbReference type="InterPro" id="IPR029058">
    <property type="entry name" value="AB_hydrolase_fold"/>
</dbReference>
<accession>A0ABS8NB30</accession>
<organism evidence="1 2">
    <name type="scientific">Rhodopirellula halodulae</name>
    <dbReference type="NCBI Taxonomy" id="2894198"/>
    <lineage>
        <taxon>Bacteria</taxon>
        <taxon>Pseudomonadati</taxon>
        <taxon>Planctomycetota</taxon>
        <taxon>Planctomycetia</taxon>
        <taxon>Pirellulales</taxon>
        <taxon>Pirellulaceae</taxon>
        <taxon>Rhodopirellula</taxon>
    </lineage>
</organism>
<reference evidence="1" key="1">
    <citation type="submission" date="2021-11" db="EMBL/GenBank/DDBJ databases">
        <title>Genome sequence.</title>
        <authorList>
            <person name="Sun Q."/>
        </authorList>
    </citation>
    <scope>NUCLEOTIDE SEQUENCE</scope>
    <source>
        <strain evidence="1">JC740</strain>
    </source>
</reference>
<evidence type="ECO:0000313" key="2">
    <source>
        <dbReference type="Proteomes" id="UP001430306"/>
    </source>
</evidence>
<protein>
    <recommendedName>
        <fullName evidence="3">Transmembrane protein</fullName>
    </recommendedName>
</protein>
<sequence>MDPPRATWLQRGPVVTWAIVGLCCLVAATNGALGDRNARAAEPFRLMAEAEPSQPLSLADASQWTSTGTIAAKKLVEQNADEELEPIAIPALTLQHNQVQSVAISTSVHATQFPSASQMPTASLSTSELSPNAICLPTPSSLRESLSSDRYWLISTRHITSTACRANLINPSLHISRLNRCGRTTPSSLEEYLATFDPSRPRVIYVHGNRRSAPLAIERGLNVARELQCNRLDSTPMDFVIWSWQSDRETFAVADARIKAERTDAQGLYLAWLLHHHVAAGQPTALIGFSFGGRIVTGSLHALAGGVLGRRQLPNEPVIAANIDVGLLAPAVQSDWLASRGYHHMATQNMNRLVLLYNQRDAILKNYWLISRIRGVRALGYTGPTRFAARYDGTALPVRSHDCSPTVGKAHSEEEYYKRSCYAGREMASLLQTCFQVD</sequence>
<keyword evidence="2" id="KW-1185">Reference proteome</keyword>
<evidence type="ECO:0000313" key="1">
    <source>
        <dbReference type="EMBL" id="MCC9640771.1"/>
    </source>
</evidence>
<name>A0ABS8NB30_9BACT</name>
<comment type="caution">
    <text evidence="1">The sequence shown here is derived from an EMBL/GenBank/DDBJ whole genome shotgun (WGS) entry which is preliminary data.</text>
</comment>
<dbReference type="RefSeq" id="WP_230270423.1">
    <property type="nucleotide sequence ID" value="NZ_JAJKFW010000003.1"/>
</dbReference>
<gene>
    <name evidence="1" type="ORF">LOC71_00675</name>
</gene>
<dbReference type="SUPFAM" id="SSF53474">
    <property type="entry name" value="alpha/beta-Hydrolases"/>
    <property type="match status" value="1"/>
</dbReference>
<proteinExistence type="predicted"/>
<dbReference type="EMBL" id="JAJKFW010000003">
    <property type="protein sequence ID" value="MCC9640771.1"/>
    <property type="molecule type" value="Genomic_DNA"/>
</dbReference>
<dbReference type="Proteomes" id="UP001430306">
    <property type="component" value="Unassembled WGS sequence"/>
</dbReference>
<evidence type="ECO:0008006" key="3">
    <source>
        <dbReference type="Google" id="ProtNLM"/>
    </source>
</evidence>